<dbReference type="Proteomes" id="UP000679008">
    <property type="component" value="Unassembled WGS sequence"/>
</dbReference>
<evidence type="ECO:0000313" key="4">
    <source>
        <dbReference type="Proteomes" id="UP000679008"/>
    </source>
</evidence>
<organism evidence="3 4">
    <name type="scientific">Flavobacterium erciyesense</name>
    <dbReference type="NCBI Taxonomy" id="2825842"/>
    <lineage>
        <taxon>Bacteria</taxon>
        <taxon>Pseudomonadati</taxon>
        <taxon>Bacteroidota</taxon>
        <taxon>Flavobacteriia</taxon>
        <taxon>Flavobacteriales</taxon>
        <taxon>Flavobacteriaceae</taxon>
        <taxon>Flavobacterium</taxon>
    </lineage>
</organism>
<feature type="non-terminal residue" evidence="3">
    <location>
        <position position="639"/>
    </location>
</feature>
<dbReference type="InterPro" id="IPR044023">
    <property type="entry name" value="Ig_7"/>
</dbReference>
<keyword evidence="1" id="KW-1133">Transmembrane helix</keyword>
<keyword evidence="4" id="KW-1185">Reference proteome</keyword>
<reference evidence="3 4" key="1">
    <citation type="submission" date="2021-04" db="EMBL/GenBank/DDBJ databases">
        <title>Description of novel Flavobacterium sp. F-328.</title>
        <authorList>
            <person name="Saticioglu I.B."/>
        </authorList>
    </citation>
    <scope>NUCLEOTIDE SEQUENCE [LARGE SCALE GENOMIC DNA]</scope>
    <source>
        <strain evidence="3 4">F-328</strain>
    </source>
</reference>
<keyword evidence="1" id="KW-0472">Membrane</keyword>
<evidence type="ECO:0000313" key="3">
    <source>
        <dbReference type="EMBL" id="MBQ0910050.1"/>
    </source>
</evidence>
<evidence type="ECO:0000256" key="1">
    <source>
        <dbReference type="SAM" id="Phobius"/>
    </source>
</evidence>
<gene>
    <name evidence="3" type="ORF">KBJ98_15160</name>
</gene>
<feature type="domain" description="Ig-like" evidence="2">
    <location>
        <begin position="67"/>
        <end position="143"/>
    </location>
</feature>
<evidence type="ECO:0000259" key="2">
    <source>
        <dbReference type="Pfam" id="PF19081"/>
    </source>
</evidence>
<name>A0ABS5D7R3_9FLAO</name>
<sequence length="639" mass="68287">MKCKLLYNFVIPVVFVLFVIWNSFSFDKHDKSWKRYSDLEIQKDFDTVKKNKRFKKGMRLGAVLSVPTVSAGSSCGDGVNFVQVNLSAFAVNTAETVEWFTSQNSSTPVFTGNNFSPSIRSTRTYYVRSRLGSDFSTRVPVVASVFIAPPSVALSSFPVVDPMKPFCIGETVTFTANGGADLFEFSVDGNIVQQMSSSRTFVTNTLTDGQVVMVRSRFSSVIDGVSNERAFGTGPLEDNGLSAPLSSSAVNAYVNAVKVASEEDKIIFAVPGKITNNNSLLLFLDTKPGGFNTTNFADVLDGSGAVKAFNFLNDNGNVFDSYFQADYCLVLFADSATGNYSANLVELKSDISLLSFIGNASSGNPSSAFAVNPNSSGISDISNGFEVVLNKATLGYTTGDLKFFAFTVVTDGNDLQSITNSFLSPERSSALDYGNNAVDFNQRDPNPVVVASAALTPCYSDASIEMNFVSKPNAFNVVQPTCVIPNGKITFSTQEDVEYSLDGINFQNSPIFDNLSAATYTLYTRSTTNSSCITSADSQVTINNAPTPPAVPTAATVVQPTCAVPTGTITVSTQNGVEYSLNGTNYQTSNVFSGLAPNTYTLYVRSTTDNTCITSSTQTVTINNAPTPPAVPTAATVVQ</sequence>
<accession>A0ABS5D7R3</accession>
<feature type="transmembrane region" description="Helical" evidence="1">
    <location>
        <begin position="6"/>
        <end position="26"/>
    </location>
</feature>
<proteinExistence type="predicted"/>
<protein>
    <recommendedName>
        <fullName evidence="2">Ig-like domain-containing protein</fullName>
    </recommendedName>
</protein>
<dbReference type="EMBL" id="JAGPXB010000031">
    <property type="protein sequence ID" value="MBQ0910050.1"/>
    <property type="molecule type" value="Genomic_DNA"/>
</dbReference>
<dbReference type="Pfam" id="PF19081">
    <property type="entry name" value="Ig_7"/>
    <property type="match status" value="1"/>
</dbReference>
<comment type="caution">
    <text evidence="3">The sequence shown here is derived from an EMBL/GenBank/DDBJ whole genome shotgun (WGS) entry which is preliminary data.</text>
</comment>
<keyword evidence="1" id="KW-0812">Transmembrane</keyword>